<evidence type="ECO:0000313" key="2">
    <source>
        <dbReference type="Proteomes" id="UP001201812"/>
    </source>
</evidence>
<comment type="caution">
    <text evidence="1">The sequence shown here is derived from an EMBL/GenBank/DDBJ whole genome shotgun (WGS) entry which is preliminary data.</text>
</comment>
<accession>A0AAD4MDM7</accession>
<sequence>MAKDVRLTLRLTVTEPTALAAIALQLADARGGRCEVVLDAPLPSGGEAELVLGRNFRIDGELAARIEGLPPSLPVSSSPPTCRGWRWRVKPHALLHPSVQIRRMCLRTRKPVRLRRV</sequence>
<gene>
    <name evidence="1" type="ORF">DdX_22435</name>
</gene>
<dbReference type="Proteomes" id="UP001201812">
    <property type="component" value="Unassembled WGS sequence"/>
</dbReference>
<keyword evidence="2" id="KW-1185">Reference proteome</keyword>
<dbReference type="AlphaFoldDB" id="A0AAD4MDM7"/>
<organism evidence="1 2">
    <name type="scientific">Ditylenchus destructor</name>
    <dbReference type="NCBI Taxonomy" id="166010"/>
    <lineage>
        <taxon>Eukaryota</taxon>
        <taxon>Metazoa</taxon>
        <taxon>Ecdysozoa</taxon>
        <taxon>Nematoda</taxon>
        <taxon>Chromadorea</taxon>
        <taxon>Rhabditida</taxon>
        <taxon>Tylenchina</taxon>
        <taxon>Tylenchomorpha</taxon>
        <taxon>Sphaerularioidea</taxon>
        <taxon>Anguinidae</taxon>
        <taxon>Anguininae</taxon>
        <taxon>Ditylenchus</taxon>
    </lineage>
</organism>
<protein>
    <submittedName>
        <fullName evidence="1">Uncharacterized protein</fullName>
    </submittedName>
</protein>
<name>A0AAD4MDM7_9BILA</name>
<proteinExistence type="predicted"/>
<reference evidence="1" key="1">
    <citation type="submission" date="2022-01" db="EMBL/GenBank/DDBJ databases">
        <title>Genome Sequence Resource for Two Populations of Ditylenchus destructor, the Migratory Endoparasitic Phytonematode.</title>
        <authorList>
            <person name="Zhang H."/>
            <person name="Lin R."/>
            <person name="Xie B."/>
        </authorList>
    </citation>
    <scope>NUCLEOTIDE SEQUENCE</scope>
    <source>
        <strain evidence="1">BazhouSP</strain>
    </source>
</reference>
<evidence type="ECO:0000313" key="1">
    <source>
        <dbReference type="EMBL" id="KAI1690525.1"/>
    </source>
</evidence>
<dbReference type="EMBL" id="JAKKPZ010001178">
    <property type="protein sequence ID" value="KAI1690525.1"/>
    <property type="molecule type" value="Genomic_DNA"/>
</dbReference>